<proteinExistence type="inferred from homology"/>
<dbReference type="SUPFAM" id="SSF56784">
    <property type="entry name" value="HAD-like"/>
    <property type="match status" value="1"/>
</dbReference>
<feature type="region of interest" description="Disordered" evidence="2">
    <location>
        <begin position="228"/>
        <end position="278"/>
    </location>
</feature>
<comment type="similarity">
    <text evidence="1">Belongs to the HAD-like hydrolase superfamily. SerB family.</text>
</comment>
<evidence type="ECO:0000256" key="1">
    <source>
        <dbReference type="ARBA" id="ARBA00009184"/>
    </source>
</evidence>
<dbReference type="Gene3D" id="1.20.1440.100">
    <property type="entry name" value="SG protein - dephosphorylation function"/>
    <property type="match status" value="1"/>
</dbReference>
<dbReference type="Gene3D" id="3.40.50.1000">
    <property type="entry name" value="HAD superfamily/HAD-like"/>
    <property type="match status" value="2"/>
</dbReference>
<evidence type="ECO:0000313" key="4">
    <source>
        <dbReference type="Proteomes" id="UP000444980"/>
    </source>
</evidence>
<dbReference type="Pfam" id="PF12710">
    <property type="entry name" value="HAD"/>
    <property type="match status" value="1"/>
</dbReference>
<comment type="caution">
    <text evidence="3">The sequence shown here is derived from an EMBL/GenBank/DDBJ whole genome shotgun (WGS) entry which is preliminary data.</text>
</comment>
<dbReference type="AlphaFoldDB" id="A0A7I9V1A2"/>
<reference evidence="4" key="1">
    <citation type="submission" date="2019-06" db="EMBL/GenBank/DDBJ databases">
        <title>Gordonia isolated from sludge of a wastewater treatment plant.</title>
        <authorList>
            <person name="Tamura T."/>
            <person name="Aoyama K."/>
            <person name="Kang Y."/>
            <person name="Saito S."/>
            <person name="Akiyama N."/>
            <person name="Yazawa K."/>
            <person name="Gonoi T."/>
            <person name="Mikami Y."/>
        </authorList>
    </citation>
    <scope>NUCLEOTIDE SEQUENCE [LARGE SCALE GENOMIC DNA]</scope>
    <source>
        <strain evidence="4">NBRC 107697</strain>
    </source>
</reference>
<dbReference type="Proteomes" id="UP000444980">
    <property type="component" value="Unassembled WGS sequence"/>
</dbReference>
<feature type="compositionally biased region" description="Basic and acidic residues" evidence="2">
    <location>
        <begin position="37"/>
        <end position="53"/>
    </location>
</feature>
<organism evidence="3 4">
    <name type="scientific">Gordonia crocea</name>
    <dbReference type="NCBI Taxonomy" id="589162"/>
    <lineage>
        <taxon>Bacteria</taxon>
        <taxon>Bacillati</taxon>
        <taxon>Actinomycetota</taxon>
        <taxon>Actinomycetes</taxon>
        <taxon>Mycobacteriales</taxon>
        <taxon>Gordoniaceae</taxon>
        <taxon>Gordonia</taxon>
    </lineage>
</organism>
<feature type="compositionally biased region" description="Acidic residues" evidence="2">
    <location>
        <begin position="25"/>
        <end position="36"/>
    </location>
</feature>
<dbReference type="EMBL" id="BJOU01000012">
    <property type="protein sequence ID" value="GED98931.1"/>
    <property type="molecule type" value="Genomic_DNA"/>
</dbReference>
<evidence type="ECO:0000313" key="3">
    <source>
        <dbReference type="EMBL" id="GED98931.1"/>
    </source>
</evidence>
<feature type="compositionally biased region" description="Basic residues" evidence="2">
    <location>
        <begin position="188"/>
        <end position="198"/>
    </location>
</feature>
<feature type="compositionally biased region" description="Basic residues" evidence="2">
    <location>
        <begin position="230"/>
        <end position="242"/>
    </location>
</feature>
<sequence length="392" mass="43001">MSDEPNGTQGDFPIRDRDLTPESDPAYDPDSDPDFEPDPHADEPDPDAVHTDHDEDTGGDADDEHTDGGTADGDEPDEAEIDRRVRDWVSTASGRFRQTAAELRQNLAGEAAAKAALESLAARAETRPDGADLTAAAFFDVDNTLVQGASIVHFARGLAAHKYFSYGDIATAMWSQIKFRINRQGECRRRRRGPRHRPSPSSPAAPAAELVALGEEIYDEYICRQDLARHPRPHPAPPRRRAAGLAGDGDPGGTRADHRHPTRSDRRPGHRRRERRRDLHGRLVGDVLHGLGKAHAVRSLAIREGLNLQRCTAYSDSHNDVPMLSLVGTAVAINPDSDLKEIAKVRGWESYDSGLRARPPNTGAHGHCPRRAWAAVPRQRCGAVAGTEKRRH</sequence>
<dbReference type="PANTHER" id="PTHR43344">
    <property type="entry name" value="PHOSPHOSERINE PHOSPHATASE"/>
    <property type="match status" value="1"/>
</dbReference>
<feature type="region of interest" description="Disordered" evidence="2">
    <location>
        <begin position="1"/>
        <end position="81"/>
    </location>
</feature>
<gene>
    <name evidence="3" type="ORF">nbrc107697_29700</name>
</gene>
<feature type="region of interest" description="Disordered" evidence="2">
    <location>
        <begin position="185"/>
        <end position="206"/>
    </location>
</feature>
<keyword evidence="4" id="KW-1185">Reference proteome</keyword>
<dbReference type="InterPro" id="IPR050582">
    <property type="entry name" value="HAD-like_SerB"/>
</dbReference>
<evidence type="ECO:0000256" key="2">
    <source>
        <dbReference type="SAM" id="MobiDB-lite"/>
    </source>
</evidence>
<dbReference type="InterPro" id="IPR023214">
    <property type="entry name" value="HAD_sf"/>
</dbReference>
<dbReference type="PANTHER" id="PTHR43344:SF15">
    <property type="entry name" value="PHOSPHOSERINE PHOSPHATASE SERB1"/>
    <property type="match status" value="1"/>
</dbReference>
<accession>A0A7I9V1A2</accession>
<evidence type="ECO:0008006" key="5">
    <source>
        <dbReference type="Google" id="ProtNLM"/>
    </source>
</evidence>
<feature type="compositionally biased region" description="Acidic residues" evidence="2">
    <location>
        <begin position="54"/>
        <end position="65"/>
    </location>
</feature>
<dbReference type="InterPro" id="IPR036412">
    <property type="entry name" value="HAD-like_sf"/>
</dbReference>
<protein>
    <recommendedName>
        <fullName evidence="5">Hydrolase</fullName>
    </recommendedName>
</protein>
<name>A0A7I9V1A2_9ACTN</name>